<dbReference type="AlphaFoldDB" id="A0A1T1D1E7"/>
<evidence type="ECO:0000259" key="6">
    <source>
        <dbReference type="Pfam" id="PF14464"/>
    </source>
</evidence>
<dbReference type="GO" id="GO:0008270">
    <property type="term" value="F:zinc ion binding"/>
    <property type="evidence" value="ECO:0007669"/>
    <property type="project" value="TreeGrafter"/>
</dbReference>
<proteinExistence type="predicted"/>
<dbReference type="Gene3D" id="3.40.140.10">
    <property type="entry name" value="Cytidine Deaminase, domain 2"/>
    <property type="match status" value="1"/>
</dbReference>
<dbReference type="CDD" id="cd08070">
    <property type="entry name" value="MPN_like"/>
    <property type="match status" value="1"/>
</dbReference>
<sequence length="175" mass="19793">MEKMPVVLWISRQSLAVLERSLAVAWPEEGCALLLGGRQGRILHLQRIWPCRNVWRPNWPEMHQPRNPQGETEDLNLDDPHSRSDRFVVDPLELIAAQKYCRNQGTLLLGVAHSHPRGAPQPSAMDQRHAWPESLVWISAIAGPRSQLTERDRGAWWVGGSGRLQPVGIDILQTV</sequence>
<dbReference type="OrthoDB" id="9802958at2"/>
<dbReference type="Pfam" id="PF14464">
    <property type="entry name" value="Prok-JAB"/>
    <property type="match status" value="1"/>
</dbReference>
<evidence type="ECO:0000256" key="4">
    <source>
        <dbReference type="ARBA" id="ARBA00022833"/>
    </source>
</evidence>
<protein>
    <recommendedName>
        <fullName evidence="6">JAB domain-containing protein</fullName>
    </recommendedName>
</protein>
<evidence type="ECO:0000313" key="7">
    <source>
        <dbReference type="EMBL" id="OOV34610.1"/>
    </source>
</evidence>
<dbReference type="PANTHER" id="PTHR34858:SF1">
    <property type="entry name" value="CYSO-CYSTEINE PEPTIDASE"/>
    <property type="match status" value="1"/>
</dbReference>
<dbReference type="PANTHER" id="PTHR34858">
    <property type="entry name" value="CYSO-CYSTEINE PEPTIDASE"/>
    <property type="match status" value="1"/>
</dbReference>
<evidence type="ECO:0000256" key="1">
    <source>
        <dbReference type="ARBA" id="ARBA00022670"/>
    </source>
</evidence>
<accession>A0A1T1D1E7</accession>
<dbReference type="GO" id="GO:0006508">
    <property type="term" value="P:proteolysis"/>
    <property type="evidence" value="ECO:0007669"/>
    <property type="project" value="UniProtKB-KW"/>
</dbReference>
<dbReference type="Proteomes" id="UP000242590">
    <property type="component" value="Unassembled WGS sequence"/>
</dbReference>
<keyword evidence="5" id="KW-0482">Metalloprotease</keyword>
<evidence type="ECO:0000256" key="5">
    <source>
        <dbReference type="ARBA" id="ARBA00023049"/>
    </source>
</evidence>
<name>A0A1T1D1E7_9SYNE</name>
<evidence type="ECO:0000313" key="8">
    <source>
        <dbReference type="Proteomes" id="UP000242590"/>
    </source>
</evidence>
<keyword evidence="4" id="KW-0862">Zinc</keyword>
<dbReference type="EMBL" id="MWLE01000075">
    <property type="protein sequence ID" value="OOV34610.1"/>
    <property type="molecule type" value="Genomic_DNA"/>
</dbReference>
<feature type="domain" description="JAB" evidence="6">
    <location>
        <begin position="22"/>
        <end position="147"/>
    </location>
</feature>
<gene>
    <name evidence="7" type="ORF">BV53_05560</name>
</gene>
<dbReference type="GO" id="GO:0008235">
    <property type="term" value="F:metalloexopeptidase activity"/>
    <property type="evidence" value="ECO:0007669"/>
    <property type="project" value="TreeGrafter"/>
</dbReference>
<dbReference type="InterPro" id="IPR028090">
    <property type="entry name" value="JAB_dom_prok"/>
</dbReference>
<dbReference type="InterPro" id="IPR051929">
    <property type="entry name" value="VirAsm_ModProt"/>
</dbReference>
<dbReference type="SUPFAM" id="SSF102712">
    <property type="entry name" value="JAB1/MPN domain"/>
    <property type="match status" value="1"/>
</dbReference>
<evidence type="ECO:0000256" key="3">
    <source>
        <dbReference type="ARBA" id="ARBA00022801"/>
    </source>
</evidence>
<organism evidence="7 8">
    <name type="scientific">Candidatus Synechococcus spongiarum LMB bulk15N</name>
    <dbReference type="NCBI Taxonomy" id="1943583"/>
    <lineage>
        <taxon>Bacteria</taxon>
        <taxon>Bacillati</taxon>
        <taxon>Cyanobacteriota</taxon>
        <taxon>Cyanophyceae</taxon>
        <taxon>Synechococcales</taxon>
        <taxon>Synechococcaceae</taxon>
        <taxon>Synechococcus</taxon>
    </lineage>
</organism>
<keyword evidence="1" id="KW-0645">Protease</keyword>
<keyword evidence="3" id="KW-0378">Hydrolase</keyword>
<evidence type="ECO:0000256" key="2">
    <source>
        <dbReference type="ARBA" id="ARBA00022723"/>
    </source>
</evidence>
<reference evidence="7 8" key="1">
    <citation type="submission" date="2017-02" db="EMBL/GenBank/DDBJ databases">
        <title>Draft Genome Sequences of 'Candidatus Synechococcus spongiarum', Cyanobacterial Symbionts of the Mediterranean Sponge Aplysina aerophoba from two locations.</title>
        <authorList>
            <person name="Slaby B.M."/>
            <person name="Hentschel U."/>
        </authorList>
    </citation>
    <scope>NUCLEOTIDE SEQUENCE [LARGE SCALE GENOMIC DNA]</scope>
    <source>
        <strain evidence="7">LMB bulk15N</strain>
    </source>
</reference>
<comment type="caution">
    <text evidence="7">The sequence shown here is derived from an EMBL/GenBank/DDBJ whole genome shotgun (WGS) entry which is preliminary data.</text>
</comment>
<keyword evidence="2" id="KW-0479">Metal-binding</keyword>